<feature type="compositionally biased region" description="Polar residues" evidence="1">
    <location>
        <begin position="994"/>
        <end position="1020"/>
    </location>
</feature>
<feature type="region of interest" description="Disordered" evidence="1">
    <location>
        <begin position="204"/>
        <end position="277"/>
    </location>
</feature>
<dbReference type="AlphaFoldDB" id="A0A8J5L017"/>
<evidence type="ECO:0000313" key="3">
    <source>
        <dbReference type="EMBL" id="KAG6496241.1"/>
    </source>
</evidence>
<reference evidence="3 4" key="1">
    <citation type="submission" date="2020-08" db="EMBL/GenBank/DDBJ databases">
        <title>Plant Genome Project.</title>
        <authorList>
            <person name="Zhang R.-G."/>
        </authorList>
    </citation>
    <scope>NUCLEOTIDE SEQUENCE [LARGE SCALE GENOMIC DNA]</scope>
    <source>
        <tissue evidence="3">Rhizome</tissue>
    </source>
</reference>
<gene>
    <name evidence="3" type="ORF">ZIOFF_044099</name>
</gene>
<dbReference type="InterPro" id="IPR043519">
    <property type="entry name" value="NT_sf"/>
</dbReference>
<feature type="region of interest" description="Disordered" evidence="1">
    <location>
        <begin position="987"/>
        <end position="1020"/>
    </location>
</feature>
<dbReference type="Gene3D" id="3.30.460.10">
    <property type="entry name" value="Beta Polymerase, domain 2"/>
    <property type="match status" value="1"/>
</dbReference>
<dbReference type="InterPro" id="IPR058921">
    <property type="entry name" value="PAP/OAS1-rel"/>
</dbReference>
<dbReference type="EMBL" id="JACMSC010000012">
    <property type="protein sequence ID" value="KAG6496241.1"/>
    <property type="molecule type" value="Genomic_DNA"/>
</dbReference>
<evidence type="ECO:0000313" key="4">
    <source>
        <dbReference type="Proteomes" id="UP000734854"/>
    </source>
</evidence>
<protein>
    <recommendedName>
        <fullName evidence="2">PAP/OAS1 substrate-binding-related domain-containing protein</fullName>
    </recommendedName>
</protein>
<dbReference type="InterPro" id="IPR058920">
    <property type="entry name" value="PAP-OAS1-bd-rel"/>
</dbReference>
<feature type="domain" description="PAP/OAS1 substrate-binding-related" evidence="2">
    <location>
        <begin position="412"/>
        <end position="603"/>
    </location>
</feature>
<organism evidence="3 4">
    <name type="scientific">Zingiber officinale</name>
    <name type="common">Ginger</name>
    <name type="synonym">Amomum zingiber</name>
    <dbReference type="NCBI Taxonomy" id="94328"/>
    <lineage>
        <taxon>Eukaryota</taxon>
        <taxon>Viridiplantae</taxon>
        <taxon>Streptophyta</taxon>
        <taxon>Embryophyta</taxon>
        <taxon>Tracheophyta</taxon>
        <taxon>Spermatophyta</taxon>
        <taxon>Magnoliopsida</taxon>
        <taxon>Liliopsida</taxon>
        <taxon>Zingiberales</taxon>
        <taxon>Zingiberaceae</taxon>
        <taxon>Zingiber</taxon>
    </lineage>
</organism>
<dbReference type="SUPFAM" id="SSF81631">
    <property type="entry name" value="PAP/OAS1 substrate-binding domain"/>
    <property type="match status" value="1"/>
</dbReference>
<proteinExistence type="predicted"/>
<evidence type="ECO:0000256" key="1">
    <source>
        <dbReference type="SAM" id="MobiDB-lite"/>
    </source>
</evidence>
<dbReference type="Gene3D" id="1.10.1410.10">
    <property type="match status" value="1"/>
</dbReference>
<accession>A0A8J5L017</accession>
<dbReference type="SUPFAM" id="SSF81301">
    <property type="entry name" value="Nucleotidyltransferase"/>
    <property type="match status" value="1"/>
</dbReference>
<feature type="compositionally biased region" description="Basic residues" evidence="1">
    <location>
        <begin position="923"/>
        <end position="938"/>
    </location>
</feature>
<evidence type="ECO:0000259" key="2">
    <source>
        <dbReference type="Pfam" id="PF26180"/>
    </source>
</evidence>
<dbReference type="PANTHER" id="PTHR45979">
    <property type="entry name" value="PAP/OAS1 SUBSTRATE-BINDING DOMAIN SUPERFAMILY"/>
    <property type="match status" value="1"/>
</dbReference>
<name>A0A8J5L017_ZINOF</name>
<feature type="region of interest" description="Disordered" evidence="1">
    <location>
        <begin position="49"/>
        <end position="70"/>
    </location>
</feature>
<comment type="caution">
    <text evidence="3">The sequence shown here is derived from an EMBL/GenBank/DDBJ whole genome shotgun (WGS) entry which is preliminary data.</text>
</comment>
<dbReference type="Pfam" id="PF26180">
    <property type="entry name" value="PAP-OAS1"/>
    <property type="match status" value="1"/>
</dbReference>
<feature type="region of interest" description="Disordered" evidence="1">
    <location>
        <begin position="904"/>
        <end position="956"/>
    </location>
</feature>
<keyword evidence="4" id="KW-1185">Reference proteome</keyword>
<dbReference type="Proteomes" id="UP000734854">
    <property type="component" value="Unassembled WGS sequence"/>
</dbReference>
<dbReference type="PANTHER" id="PTHR45979:SF32">
    <property type="entry name" value="OS12G0114200 PROTEIN"/>
    <property type="match status" value="1"/>
</dbReference>
<sequence length="1020" mass="112479">MWPVRLKLSLRLAGCRGCQAGRADEATMQGVVAGMGDLQAWPALSDEGSLEEVGQPMQPHPPPVNPDPSAISAENRQVAEKATQDVLRCIQPTVVSEHRRKGVVEYVQKLLKRCIGIEVFPFGSVPLRTYLPDGDIDLTAIGYPNSENALANDVWSVLDGEEQCKDAEFEVIDVQYINAEVLHSFQICRYNDEGITKQGDEVYDRKARGAPGRNRRLHQGDARERNISAPDVGPKGAPQLATRASSPTRESRSVVGQLGASRPTSFTKSEAPLRSSRKNVLSFTDPFANSITRCASQIGGPPDYDALRTPIFLPLVESRTSRMEADPLHVPLDPSSLGQRENMFGTGGLLDGVASLYGYGGVGVPKGSGGGLVENAVKLVKCVVENIIVDISFNQIGGLSTLCFLEKVDQKIGKDHLFKRSIILIKAWCYYESRILGAYHGLISTYALETLVLYVFHLFHNSLDGPLAVLYKFLDFYSKFEWDKYCISLQGLISVSSLPEPLVADMPDFNGSNLLFSKEFIEECVEMFSAPLRLSETSPKVFSKKHLNIVDPLKQNNNLGRSVSKGNFYRIQSAFAYGAQKLCRILKLSMENIASEVGTFFASILERHGTGERPDVLSSSPNSLDSEFIQDTGVHCTSSRYLSLGGLPIKDCNAILNRELLNIKMSDLDKSDFQSRSDSVKGLDSEARECASLDALSLTAIESSIASPSHGDSSSGDAYYSPPLFFHAENDSKNAILDTLNLRDTANKEVSLSRSTASNEEINYEIALLLGTSKLWFKTNSMSESTHSIHGSSRASWNSNLSGQSIHADCSNEDDGNTRNSKFSKLSDLVGEFDVHYQNLLYALGSQGQEYLMNQYIMPVHRSIYMHMATNNLVPASPYSPTAYSMNQYLIPGVYCAKDVQKRGTGTYFPDPNSRSYREKQSPRKRKNPTSSRSRSRNNSRWDGQQDRNLLDEENDEPLSQVYSANDHGILEFGSLGPVPLRVFSKQSSRHEVTSPNRSNATATAVPTNQRSSSNIQFGR</sequence>